<feature type="transmembrane region" description="Helical" evidence="1">
    <location>
        <begin position="351"/>
        <end position="376"/>
    </location>
</feature>
<feature type="chain" id="PRO_5042138136" evidence="2">
    <location>
        <begin position="24"/>
        <end position="377"/>
    </location>
</feature>
<keyword evidence="2" id="KW-0732">Signal</keyword>
<keyword evidence="1" id="KW-0472">Membrane</keyword>
<dbReference type="InterPro" id="IPR014194">
    <property type="entry name" value="Spore_III_AE"/>
</dbReference>
<dbReference type="RefSeq" id="WP_308454069.1">
    <property type="nucleotide sequence ID" value="NZ_JAJEQR010000032.1"/>
</dbReference>
<dbReference type="AlphaFoldDB" id="A0AAE3JFN7"/>
<evidence type="ECO:0000256" key="1">
    <source>
        <dbReference type="SAM" id="Phobius"/>
    </source>
</evidence>
<feature type="transmembrane region" description="Helical" evidence="1">
    <location>
        <begin position="156"/>
        <end position="177"/>
    </location>
</feature>
<feature type="transmembrane region" description="Helical" evidence="1">
    <location>
        <begin position="189"/>
        <end position="208"/>
    </location>
</feature>
<dbReference type="EMBL" id="JAJEQR010000032">
    <property type="protein sequence ID" value="MCC2231548.1"/>
    <property type="molecule type" value="Genomic_DNA"/>
</dbReference>
<feature type="signal peptide" evidence="2">
    <location>
        <begin position="1"/>
        <end position="23"/>
    </location>
</feature>
<keyword evidence="1" id="KW-0812">Transmembrane</keyword>
<reference evidence="3" key="1">
    <citation type="submission" date="2021-10" db="EMBL/GenBank/DDBJ databases">
        <title>Anaerobic single-cell dispensing facilitates the cultivation of human gut bacteria.</title>
        <authorList>
            <person name="Afrizal A."/>
        </authorList>
    </citation>
    <scope>NUCLEOTIDE SEQUENCE</scope>
    <source>
        <strain evidence="3">CLA-AA-H215</strain>
    </source>
</reference>
<keyword evidence="4" id="KW-1185">Reference proteome</keyword>
<comment type="caution">
    <text evidence="3">The sequence shown here is derived from an EMBL/GenBank/DDBJ whole genome shotgun (WGS) entry which is preliminary data.</text>
</comment>
<organism evidence="3 4">
    <name type="scientific">Hominifimenecus microfluidus</name>
    <dbReference type="NCBI Taxonomy" id="2885348"/>
    <lineage>
        <taxon>Bacteria</taxon>
        <taxon>Bacillati</taxon>
        <taxon>Bacillota</taxon>
        <taxon>Clostridia</taxon>
        <taxon>Lachnospirales</taxon>
        <taxon>Lachnospiraceae</taxon>
        <taxon>Hominifimenecus</taxon>
    </lineage>
</organism>
<evidence type="ECO:0000313" key="4">
    <source>
        <dbReference type="Proteomes" id="UP001198182"/>
    </source>
</evidence>
<dbReference type="Pfam" id="PF09546">
    <property type="entry name" value="Spore_III_AE"/>
    <property type="match status" value="1"/>
</dbReference>
<evidence type="ECO:0000256" key="2">
    <source>
        <dbReference type="SAM" id="SignalP"/>
    </source>
</evidence>
<feature type="transmembrane region" description="Helical" evidence="1">
    <location>
        <begin position="118"/>
        <end position="136"/>
    </location>
</feature>
<keyword evidence="1" id="KW-1133">Transmembrane helix</keyword>
<dbReference type="Proteomes" id="UP001198182">
    <property type="component" value="Unassembled WGS sequence"/>
</dbReference>
<gene>
    <name evidence="3" type="ORF">LKD81_11140</name>
</gene>
<name>A0AAE3JFN7_9FIRM</name>
<accession>A0AAE3JFN7</accession>
<sequence length="377" mass="40620">MRRVAGCLCACLMILFYTVIVQASGGSQMEDYDYGDIQEYLDEILGETEVHFTDLMQLLMSGDFSGLVQQVGELLRQGAVSGLNSNGKALRQVILTALFGALLSRFSEAFSKNGIGETGFYVTYLLLTSLLLGAFLSTKELGEELIRHMLQFMQVLIPVFFVAVAYAGGSVTALAFYQMVLLVIAAVQWLFLVILLPLIQVYVCLQLVNSLSREDFLSKAAELLETILEWSMRTLLGVVIGIHMIQGLVLPMVDSVKSAALRRAVSAIPWVGKGGEAVAQVLLGSGALIKNAIGMAALVVLVMICIIPVVKLGLIALLYQAAAAMLQPAADARLVESILAVSSGTRLVMRLVIHTLVLFMLTLAIICAVSNASYYAG</sequence>
<protein>
    <submittedName>
        <fullName evidence="3">Stage III sporulation protein AE</fullName>
    </submittedName>
</protein>
<evidence type="ECO:0000313" key="3">
    <source>
        <dbReference type="EMBL" id="MCC2231548.1"/>
    </source>
</evidence>
<proteinExistence type="predicted"/>
<feature type="transmembrane region" description="Helical" evidence="1">
    <location>
        <begin position="89"/>
        <end position="106"/>
    </location>
</feature>
<feature type="transmembrane region" description="Helical" evidence="1">
    <location>
        <begin position="292"/>
        <end position="319"/>
    </location>
</feature>
<feature type="transmembrane region" description="Helical" evidence="1">
    <location>
        <begin position="234"/>
        <end position="253"/>
    </location>
</feature>